<dbReference type="GO" id="GO:0008218">
    <property type="term" value="P:bioluminescence"/>
    <property type="evidence" value="ECO:0007669"/>
    <property type="project" value="InterPro"/>
</dbReference>
<dbReference type="Proteomes" id="UP000245535">
    <property type="component" value="Unassembled WGS sequence"/>
</dbReference>
<dbReference type="Pfam" id="PF05893">
    <property type="entry name" value="LuxC"/>
    <property type="match status" value="1"/>
</dbReference>
<dbReference type="EMBL" id="QGDO01000003">
    <property type="protein sequence ID" value="PWJ41982.1"/>
    <property type="molecule type" value="Genomic_DNA"/>
</dbReference>
<proteinExistence type="predicted"/>
<keyword evidence="1" id="KW-0521">NADP</keyword>
<name>A0A315Z9M8_SEDFL</name>
<dbReference type="GO" id="GO:0003995">
    <property type="term" value="F:acyl-CoA dehydrogenase activity"/>
    <property type="evidence" value="ECO:0007669"/>
    <property type="project" value="InterPro"/>
</dbReference>
<protein>
    <submittedName>
        <fullName evidence="2">Acyl-CoA reductase LuxC</fullName>
    </submittedName>
</protein>
<dbReference type="OrthoDB" id="1522941at2"/>
<comment type="caution">
    <text evidence="2">The sequence shown here is derived from an EMBL/GenBank/DDBJ whole genome shotgun (WGS) entry which is preliminary data.</text>
</comment>
<dbReference type="InterPro" id="IPR008670">
    <property type="entry name" value="CoA_reduct_LuxC"/>
</dbReference>
<sequence length="338" mass="38532">MTLSERIDAFSLLGERLKNMPEDELLSLVSAARAHNTWFDEPNVRHAFKGIIKMLEKDALIEWTSKYDFLKPINKHKVGLVLAGNIPMVGFHDVLCVLISGQDLLVKLSSQDEVLMKFIFARLGEIEPRFLDQFEIVDMLKGMEAVIATGSDNSARYFEKYFSKFKNIIRQNRTSVAVLNGEETKEDLLELSKDILTYYGLGCRNVAKIYAPENYDFFNLMEALEVQGKEAVNNQKYVNNYDYNKSIYLVDKIDHLDNGAVITTKSENLVSPISVFYHENYSDEADLKSKISAHQDKIQCIVSKGAWYAGSFDLGEAQLPELWDYADGVDTMKFLLEL</sequence>
<evidence type="ECO:0000256" key="1">
    <source>
        <dbReference type="ARBA" id="ARBA00022857"/>
    </source>
</evidence>
<reference evidence="2 3" key="1">
    <citation type="submission" date="2018-03" db="EMBL/GenBank/DDBJ databases">
        <title>Genomic Encyclopedia of Archaeal and Bacterial Type Strains, Phase II (KMG-II): from individual species to whole genera.</title>
        <authorList>
            <person name="Goeker M."/>
        </authorList>
    </citation>
    <scope>NUCLEOTIDE SEQUENCE [LARGE SCALE GENOMIC DNA]</scope>
    <source>
        <strain evidence="2 3">DSM 28229</strain>
    </source>
</reference>
<evidence type="ECO:0000313" key="2">
    <source>
        <dbReference type="EMBL" id="PWJ41982.1"/>
    </source>
</evidence>
<dbReference type="AlphaFoldDB" id="A0A315Z9M8"/>
<dbReference type="RefSeq" id="WP_109618515.1">
    <property type="nucleotide sequence ID" value="NZ_QGDO01000003.1"/>
</dbReference>
<organism evidence="2 3">
    <name type="scientific">Sediminitomix flava</name>
    <dbReference type="NCBI Taxonomy" id="379075"/>
    <lineage>
        <taxon>Bacteria</taxon>
        <taxon>Pseudomonadati</taxon>
        <taxon>Bacteroidota</taxon>
        <taxon>Cytophagia</taxon>
        <taxon>Cytophagales</taxon>
        <taxon>Flammeovirgaceae</taxon>
        <taxon>Sediminitomix</taxon>
    </lineage>
</organism>
<accession>A0A315Z9M8</accession>
<evidence type="ECO:0000313" key="3">
    <source>
        <dbReference type="Proteomes" id="UP000245535"/>
    </source>
</evidence>
<gene>
    <name evidence="2" type="ORF">BC781_103232</name>
</gene>
<keyword evidence="3" id="KW-1185">Reference proteome</keyword>